<protein>
    <recommendedName>
        <fullName evidence="8">Ferredoxin</fullName>
    </recommendedName>
</protein>
<dbReference type="SUPFAM" id="SSF54862">
    <property type="entry name" value="4Fe-4S ferredoxins"/>
    <property type="match status" value="1"/>
</dbReference>
<dbReference type="InterPro" id="IPR051269">
    <property type="entry name" value="Fe-S_cluster_ET"/>
</dbReference>
<evidence type="ECO:0000313" key="11">
    <source>
        <dbReference type="Proteomes" id="UP000327294"/>
    </source>
</evidence>
<dbReference type="InterPro" id="IPR001080">
    <property type="entry name" value="3Fe4S_ferredoxin"/>
</dbReference>
<dbReference type="KEGG" id="sphv:F9278_34680"/>
<dbReference type="AlphaFoldDB" id="A0A5P8KBG2"/>
<reference evidence="10 11" key="1">
    <citation type="submission" date="2019-10" db="EMBL/GenBank/DDBJ databases">
        <title>Streptomyces sp. strain GY16 isolated from leaves of Broussonetia papyrifera.</title>
        <authorList>
            <person name="Mo P."/>
        </authorList>
    </citation>
    <scope>NUCLEOTIDE SEQUENCE [LARGE SCALE GENOMIC DNA]</scope>
    <source>
        <strain evidence="10 11">GY16</strain>
    </source>
</reference>
<accession>A0A5P8KBG2</accession>
<keyword evidence="11" id="KW-1185">Reference proteome</keyword>
<evidence type="ECO:0000259" key="9">
    <source>
        <dbReference type="PROSITE" id="PS51379"/>
    </source>
</evidence>
<dbReference type="Pfam" id="PF13370">
    <property type="entry name" value="Fer4_13"/>
    <property type="match status" value="1"/>
</dbReference>
<evidence type="ECO:0000256" key="7">
    <source>
        <dbReference type="ARBA" id="ARBA00023291"/>
    </source>
</evidence>
<gene>
    <name evidence="10" type="ORF">F9278_34680</name>
</gene>
<evidence type="ECO:0000256" key="5">
    <source>
        <dbReference type="ARBA" id="ARBA00023004"/>
    </source>
</evidence>
<dbReference type="InterPro" id="IPR017896">
    <property type="entry name" value="4Fe4S_Fe-S-bd"/>
</dbReference>
<dbReference type="PRINTS" id="PR00352">
    <property type="entry name" value="3FE4SFRDOXIN"/>
</dbReference>
<sequence>MRIEIDKDRCLGTGQCGVFAPDVFAQHDDDALVVVLESAPPAEFHAAVRQAVHFCPAGVITTHDH</sequence>
<keyword evidence="6 8" id="KW-0411">Iron-sulfur</keyword>
<comment type="cofactor">
    <cofactor evidence="1">
        <name>[3Fe-4S] cluster</name>
        <dbReference type="ChEBI" id="CHEBI:21137"/>
    </cofactor>
</comment>
<evidence type="ECO:0000256" key="1">
    <source>
        <dbReference type="ARBA" id="ARBA00001927"/>
    </source>
</evidence>
<evidence type="ECO:0000256" key="3">
    <source>
        <dbReference type="ARBA" id="ARBA00022723"/>
    </source>
</evidence>
<keyword evidence="5 8" id="KW-0408">Iron</keyword>
<keyword evidence="4 8" id="KW-0249">Electron transport</keyword>
<keyword evidence="7" id="KW-0003">3Fe-4S</keyword>
<evidence type="ECO:0000256" key="4">
    <source>
        <dbReference type="ARBA" id="ARBA00022982"/>
    </source>
</evidence>
<evidence type="ECO:0000256" key="8">
    <source>
        <dbReference type="RuleBase" id="RU368020"/>
    </source>
</evidence>
<organism evidence="10 11">
    <name type="scientific">Streptomyces phaeolivaceus</name>
    <dbReference type="NCBI Taxonomy" id="2653200"/>
    <lineage>
        <taxon>Bacteria</taxon>
        <taxon>Bacillati</taxon>
        <taxon>Actinomycetota</taxon>
        <taxon>Actinomycetes</taxon>
        <taxon>Kitasatosporales</taxon>
        <taxon>Streptomycetaceae</taxon>
        <taxon>Streptomyces</taxon>
    </lineage>
</organism>
<dbReference type="PANTHER" id="PTHR36923">
    <property type="entry name" value="FERREDOXIN"/>
    <property type="match status" value="1"/>
</dbReference>
<dbReference type="GO" id="GO:0051538">
    <property type="term" value="F:3 iron, 4 sulfur cluster binding"/>
    <property type="evidence" value="ECO:0007669"/>
    <property type="project" value="UniProtKB-KW"/>
</dbReference>
<dbReference type="GO" id="GO:0009055">
    <property type="term" value="F:electron transfer activity"/>
    <property type="evidence" value="ECO:0007669"/>
    <property type="project" value="UniProtKB-UniRule"/>
</dbReference>
<evidence type="ECO:0000256" key="6">
    <source>
        <dbReference type="ARBA" id="ARBA00023014"/>
    </source>
</evidence>
<feature type="domain" description="4Fe-4S ferredoxin-type" evidence="9">
    <location>
        <begin position="1"/>
        <end position="29"/>
    </location>
</feature>
<keyword evidence="2 8" id="KW-0813">Transport</keyword>
<dbReference type="RefSeq" id="WP_152171827.1">
    <property type="nucleotide sequence ID" value="NZ_CP045096.1"/>
</dbReference>
<dbReference type="Proteomes" id="UP000327294">
    <property type="component" value="Chromosome"/>
</dbReference>
<dbReference type="Gene3D" id="3.30.70.20">
    <property type="match status" value="1"/>
</dbReference>
<dbReference type="PANTHER" id="PTHR36923:SF3">
    <property type="entry name" value="FERREDOXIN"/>
    <property type="match status" value="1"/>
</dbReference>
<evidence type="ECO:0000256" key="2">
    <source>
        <dbReference type="ARBA" id="ARBA00022448"/>
    </source>
</evidence>
<proteinExistence type="predicted"/>
<name>A0A5P8KBG2_9ACTN</name>
<dbReference type="GO" id="GO:0005506">
    <property type="term" value="F:iron ion binding"/>
    <property type="evidence" value="ECO:0007669"/>
    <property type="project" value="UniProtKB-UniRule"/>
</dbReference>
<dbReference type="EMBL" id="CP045096">
    <property type="protein sequence ID" value="QFR00472.1"/>
    <property type="molecule type" value="Genomic_DNA"/>
</dbReference>
<dbReference type="PROSITE" id="PS51379">
    <property type="entry name" value="4FE4S_FER_2"/>
    <property type="match status" value="1"/>
</dbReference>
<keyword evidence="3 8" id="KW-0479">Metal-binding</keyword>
<evidence type="ECO:0000313" key="10">
    <source>
        <dbReference type="EMBL" id="QFR00472.1"/>
    </source>
</evidence>
<comment type="function">
    <text evidence="8">Ferredoxins are iron-sulfur proteins that transfer electrons in a wide variety of metabolic reactions.</text>
</comment>